<organism evidence="1 2">
    <name type="scientific">Actinophytocola algeriensis</name>
    <dbReference type="NCBI Taxonomy" id="1768010"/>
    <lineage>
        <taxon>Bacteria</taxon>
        <taxon>Bacillati</taxon>
        <taxon>Actinomycetota</taxon>
        <taxon>Actinomycetes</taxon>
        <taxon>Pseudonocardiales</taxon>
        <taxon>Pseudonocardiaceae</taxon>
    </lineage>
</organism>
<accession>A0A7W7VJS1</accession>
<dbReference type="GO" id="GO:0004519">
    <property type="term" value="F:endonuclease activity"/>
    <property type="evidence" value="ECO:0007669"/>
    <property type="project" value="UniProtKB-KW"/>
</dbReference>
<dbReference type="AlphaFoldDB" id="A0A7W7VJS1"/>
<evidence type="ECO:0000313" key="1">
    <source>
        <dbReference type="EMBL" id="MBB4912778.1"/>
    </source>
</evidence>
<gene>
    <name evidence="1" type="ORF">FHR82_009052</name>
</gene>
<dbReference type="EMBL" id="JACHJQ010000016">
    <property type="protein sequence ID" value="MBB4912778.1"/>
    <property type="molecule type" value="Genomic_DNA"/>
</dbReference>
<name>A0A7W7VJS1_9PSEU</name>
<evidence type="ECO:0000313" key="2">
    <source>
        <dbReference type="Proteomes" id="UP000520767"/>
    </source>
</evidence>
<keyword evidence="1" id="KW-0378">Hydrolase</keyword>
<protein>
    <submittedName>
        <fullName evidence="1">Very-short-patch-repair endonuclease</fullName>
    </submittedName>
</protein>
<keyword evidence="1" id="KW-0540">Nuclease</keyword>
<comment type="caution">
    <text evidence="1">The sequence shown here is derived from an EMBL/GenBank/DDBJ whole genome shotgun (WGS) entry which is preliminary data.</text>
</comment>
<keyword evidence="1" id="KW-0255">Endonuclease</keyword>
<sequence length="60" mass="7005">MIEVDGQHHYAKEGRPSPAVYAENMRADRDLKLSGYEVFRFGADELQDEHHAYPRVTWDV</sequence>
<keyword evidence="2" id="KW-1185">Reference proteome</keyword>
<reference evidence="1 2" key="1">
    <citation type="submission" date="2020-08" db="EMBL/GenBank/DDBJ databases">
        <title>Genomic Encyclopedia of Type Strains, Phase III (KMG-III): the genomes of soil and plant-associated and newly described type strains.</title>
        <authorList>
            <person name="Whitman W."/>
        </authorList>
    </citation>
    <scope>NUCLEOTIDE SEQUENCE [LARGE SCALE GENOMIC DNA]</scope>
    <source>
        <strain evidence="1 2">CECT 8960</strain>
    </source>
</reference>
<proteinExistence type="predicted"/>
<dbReference type="Proteomes" id="UP000520767">
    <property type="component" value="Unassembled WGS sequence"/>
</dbReference>